<dbReference type="AlphaFoldDB" id="A0A1V4SK40"/>
<evidence type="ECO:0000313" key="4">
    <source>
        <dbReference type="EMBL" id="OPX43601.1"/>
    </source>
</evidence>
<evidence type="ECO:0000256" key="1">
    <source>
        <dbReference type="SAM" id="SignalP"/>
    </source>
</evidence>
<dbReference type="STRING" id="48256.CLHUN_25400"/>
<proteinExistence type="predicted"/>
<evidence type="ECO:0000259" key="2">
    <source>
        <dbReference type="Pfam" id="PF09092"/>
    </source>
</evidence>
<keyword evidence="1" id="KW-0732">Signal</keyword>
<sequence length="950" mass="101909">MIKYIRKSLALLLMPALLLVSLSTYTFAAPLVINQTVEKQNITSGVVLEKYNRFTTSGWIRTNVLRVDLSNENVKVDGLVNNNSVSSITTVKNLAKTGGAVAAVNASFFDPASGSPYGPVAANGEFAMASAGDNTDHIATLAIDKLSRAFFQYWKTAIELITPNGTRKSVAAYNNYNGYYNYNMYIVDSKWGSKTPGVSKTYPSWLEMVVEDGIVKGFSVDSPGIDIPKNGYVVLATMGHQKFLTDNFKVGDPVSYDIKLNVDQSQLQMGLTGGTMLVQGGKIASFTHSAAGSSRQPRTAAGTTVDGKTLLIVTVDGRKDSSVSIGMTQAELAEYMKELGCANAINFDGGGSTTMVARQQGDTAISTINTPSDGFERGVSASLGVFSIAPQGPVDSLMVSAYEDYAFVNTARAFTVKGVDKYLNPVDISSADIKWSVSGVNGTFADNVFTPTTAGNAVITAKIGDTVVGTCPLTVLSAPVKLDLNVAALNTSPGGTTTFAVRGWDKNGFSASIHPSNIKWGVLNNVGTLVSNTFTAGKSGTGYVSASFAGVSVYCPVSISQPGLKKVIEDFNGSTALTVDVSAKTVTGKYNAATNVYKSGPYSAKLTYDFTKGLEANRAAYINLPDGGKALDSTATKLGVWVYSSSKRPLWIGAIVTDKKGTQNYKYFAKDVNWTGWKYLEVSLEDINGPSKVTKLYAVQTTKQKTSGTLYFDNLTMVYSGYPEVPASKAAVNTVPKDDAYKDRSVSGNDSLSFSVFGQSAALDKNKDKTQLSLVNSLVGKINKYIQVSAVVGKYDSLWPSLKVPALSTTASYKSLDKNGSRLIQLNTTKGGLRATDYNEWFWFKNQLSSFTGNNLFVFLADAPSNFNDPKEGQVLKDMLSDYKKQNPGKNVWVFYKGSANESYMDKGVKYITTAGFDAVGFSAQNKTAAKYVLVKVQGNTVTYQFKTLN</sequence>
<feature type="domain" description="Lyase N-terminal" evidence="2">
    <location>
        <begin position="584"/>
        <end position="717"/>
    </location>
</feature>
<dbReference type="Pfam" id="PF09092">
    <property type="entry name" value="Lyase_N"/>
    <property type="match status" value="1"/>
</dbReference>
<dbReference type="OrthoDB" id="9809781at2"/>
<name>A0A1V4SK40_RUMHU</name>
<organism evidence="4 5">
    <name type="scientific">Ruminiclostridium hungatei</name>
    <name type="common">Clostridium hungatei</name>
    <dbReference type="NCBI Taxonomy" id="48256"/>
    <lineage>
        <taxon>Bacteria</taxon>
        <taxon>Bacillati</taxon>
        <taxon>Bacillota</taxon>
        <taxon>Clostridia</taxon>
        <taxon>Eubacteriales</taxon>
        <taxon>Oscillospiraceae</taxon>
        <taxon>Ruminiclostridium</taxon>
    </lineage>
</organism>
<dbReference type="EMBL" id="MZGX01000016">
    <property type="protein sequence ID" value="OPX43601.1"/>
    <property type="molecule type" value="Genomic_DNA"/>
</dbReference>
<feature type="chain" id="PRO_5011985471" evidence="1">
    <location>
        <begin position="29"/>
        <end position="950"/>
    </location>
</feature>
<protein>
    <submittedName>
        <fullName evidence="4">Uncharacterized protein</fullName>
    </submittedName>
</protein>
<evidence type="ECO:0000259" key="3">
    <source>
        <dbReference type="Pfam" id="PF09992"/>
    </source>
</evidence>
<dbReference type="PANTHER" id="PTHR40446:SF2">
    <property type="entry name" value="N-ACETYLGLUCOSAMINE-1-PHOSPHODIESTER ALPHA-N-ACETYLGLUCOSAMINIDASE"/>
    <property type="match status" value="1"/>
</dbReference>
<feature type="signal peptide" evidence="1">
    <location>
        <begin position="1"/>
        <end position="28"/>
    </location>
</feature>
<dbReference type="InterPro" id="IPR018711">
    <property type="entry name" value="NAGPA"/>
</dbReference>
<dbReference type="Proteomes" id="UP000191554">
    <property type="component" value="Unassembled WGS sequence"/>
</dbReference>
<gene>
    <name evidence="4" type="ORF">CLHUN_25400</name>
</gene>
<reference evidence="4 5" key="1">
    <citation type="submission" date="2017-03" db="EMBL/GenBank/DDBJ databases">
        <title>Genome sequence of Clostridium hungatei DSM 14427.</title>
        <authorList>
            <person name="Poehlein A."/>
            <person name="Daniel R."/>
        </authorList>
    </citation>
    <scope>NUCLEOTIDE SEQUENCE [LARGE SCALE GENOMIC DNA]</scope>
    <source>
        <strain evidence="4 5">DSM 14427</strain>
    </source>
</reference>
<dbReference type="RefSeq" id="WP_080064963.1">
    <property type="nucleotide sequence ID" value="NZ_MZGX01000016.1"/>
</dbReference>
<evidence type="ECO:0000313" key="5">
    <source>
        <dbReference type="Proteomes" id="UP000191554"/>
    </source>
</evidence>
<dbReference type="Gene3D" id="2.60.120.430">
    <property type="entry name" value="Galactose-binding lectin"/>
    <property type="match status" value="1"/>
</dbReference>
<accession>A0A1V4SK40</accession>
<keyword evidence="5" id="KW-1185">Reference proteome</keyword>
<feature type="domain" description="Phosphodiester glycosidase" evidence="3">
    <location>
        <begin position="208"/>
        <end position="386"/>
    </location>
</feature>
<dbReference type="InterPro" id="IPR015176">
    <property type="entry name" value="Lyase_N"/>
</dbReference>
<dbReference type="Pfam" id="PF09992">
    <property type="entry name" value="NAGPA"/>
    <property type="match status" value="1"/>
</dbReference>
<comment type="caution">
    <text evidence="4">The sequence shown here is derived from an EMBL/GenBank/DDBJ whole genome shotgun (WGS) entry which is preliminary data.</text>
</comment>
<dbReference type="PANTHER" id="PTHR40446">
    <property type="entry name" value="N-ACETYLGLUCOSAMINE-1-PHOSPHODIESTER ALPHA-N-ACETYLGLUCOSAMINIDASE"/>
    <property type="match status" value="1"/>
</dbReference>